<proteinExistence type="predicted"/>
<evidence type="ECO:0000313" key="3">
    <source>
        <dbReference type="Proteomes" id="UP001461498"/>
    </source>
</evidence>
<sequence>MQLFAFGTTSRCADYIKISSQSDQQCCQRLKPFLRYDVHKIPNFYLFCIHYCILYYILLYIIYYYILFFRRNLLNRDATSPEATNTFSVLIRSFLNVLICNFIFSNSLPRLFRHTNFKLIKLSGQPLYLKPLLHFHENFLIFLC</sequence>
<feature type="transmembrane region" description="Helical" evidence="1">
    <location>
        <begin position="86"/>
        <end position="104"/>
    </location>
</feature>
<comment type="caution">
    <text evidence="2">The sequence shown here is derived from an EMBL/GenBank/DDBJ whole genome shotgun (WGS) entry which is preliminary data.</text>
</comment>
<dbReference type="AlphaFoldDB" id="A0AAW1DFZ6"/>
<evidence type="ECO:0000313" key="2">
    <source>
        <dbReference type="EMBL" id="KAK9507330.1"/>
    </source>
</evidence>
<accession>A0AAW1DFZ6</accession>
<protein>
    <submittedName>
        <fullName evidence="2">Uncharacterized protein</fullName>
    </submittedName>
</protein>
<evidence type="ECO:0000256" key="1">
    <source>
        <dbReference type="SAM" id="Phobius"/>
    </source>
</evidence>
<feature type="transmembrane region" description="Helical" evidence="1">
    <location>
        <begin position="44"/>
        <end position="66"/>
    </location>
</feature>
<keyword evidence="1" id="KW-1133">Transmembrane helix</keyword>
<reference evidence="2 3" key="1">
    <citation type="submission" date="2022-12" db="EMBL/GenBank/DDBJ databases">
        <title>Chromosome-level genome assembly of true bugs.</title>
        <authorList>
            <person name="Ma L."/>
            <person name="Li H."/>
        </authorList>
    </citation>
    <scope>NUCLEOTIDE SEQUENCE [LARGE SCALE GENOMIC DNA]</scope>
    <source>
        <strain evidence="2">Lab_2022b</strain>
    </source>
</reference>
<gene>
    <name evidence="2" type="ORF">O3M35_007209</name>
</gene>
<keyword evidence="1" id="KW-0472">Membrane</keyword>
<dbReference type="Proteomes" id="UP001461498">
    <property type="component" value="Unassembled WGS sequence"/>
</dbReference>
<keyword evidence="3" id="KW-1185">Reference proteome</keyword>
<organism evidence="2 3">
    <name type="scientific">Rhynocoris fuscipes</name>
    <dbReference type="NCBI Taxonomy" id="488301"/>
    <lineage>
        <taxon>Eukaryota</taxon>
        <taxon>Metazoa</taxon>
        <taxon>Ecdysozoa</taxon>
        <taxon>Arthropoda</taxon>
        <taxon>Hexapoda</taxon>
        <taxon>Insecta</taxon>
        <taxon>Pterygota</taxon>
        <taxon>Neoptera</taxon>
        <taxon>Paraneoptera</taxon>
        <taxon>Hemiptera</taxon>
        <taxon>Heteroptera</taxon>
        <taxon>Panheteroptera</taxon>
        <taxon>Cimicomorpha</taxon>
        <taxon>Reduviidae</taxon>
        <taxon>Harpactorinae</taxon>
        <taxon>Harpactorini</taxon>
        <taxon>Rhynocoris</taxon>
    </lineage>
</organism>
<dbReference type="EMBL" id="JAPXFL010000004">
    <property type="protein sequence ID" value="KAK9507330.1"/>
    <property type="molecule type" value="Genomic_DNA"/>
</dbReference>
<keyword evidence="1" id="KW-0812">Transmembrane</keyword>
<name>A0AAW1DFZ6_9HEMI</name>